<dbReference type="AlphaFoldDB" id="A0A344TJF7"/>
<name>A0A344TJF7_9BACT</name>
<organism evidence="8 9">
    <name type="scientific">Runella rosea</name>
    <dbReference type="NCBI Taxonomy" id="2259595"/>
    <lineage>
        <taxon>Bacteria</taxon>
        <taxon>Pseudomonadati</taxon>
        <taxon>Bacteroidota</taxon>
        <taxon>Cytophagia</taxon>
        <taxon>Cytophagales</taxon>
        <taxon>Spirosomataceae</taxon>
        <taxon>Runella</taxon>
    </lineage>
</organism>
<keyword evidence="7" id="KW-0998">Cell outer membrane</keyword>
<gene>
    <name evidence="8" type="ORF">DR864_13980</name>
</gene>
<evidence type="ECO:0000256" key="3">
    <source>
        <dbReference type="ARBA" id="ARBA00022448"/>
    </source>
</evidence>
<dbReference type="RefSeq" id="WP_114067560.1">
    <property type="nucleotide sequence ID" value="NZ_CP030850.1"/>
</dbReference>
<evidence type="ECO:0000256" key="2">
    <source>
        <dbReference type="ARBA" id="ARBA00007613"/>
    </source>
</evidence>
<protein>
    <submittedName>
        <fullName evidence="8">TolC family protein</fullName>
    </submittedName>
</protein>
<dbReference type="Gene3D" id="1.20.1600.10">
    <property type="entry name" value="Outer membrane efflux proteins (OEP)"/>
    <property type="match status" value="1"/>
</dbReference>
<keyword evidence="5" id="KW-0812">Transmembrane</keyword>
<dbReference type="InterPro" id="IPR051906">
    <property type="entry name" value="TolC-like"/>
</dbReference>
<dbReference type="PANTHER" id="PTHR30026:SF20">
    <property type="entry name" value="OUTER MEMBRANE PROTEIN TOLC"/>
    <property type="match status" value="1"/>
</dbReference>
<keyword evidence="6" id="KW-0472">Membrane</keyword>
<dbReference type="SUPFAM" id="SSF56954">
    <property type="entry name" value="Outer membrane efflux proteins (OEP)"/>
    <property type="match status" value="1"/>
</dbReference>
<proteinExistence type="inferred from homology"/>
<dbReference type="Pfam" id="PF02321">
    <property type="entry name" value="OEP"/>
    <property type="match status" value="1"/>
</dbReference>
<evidence type="ECO:0000256" key="7">
    <source>
        <dbReference type="ARBA" id="ARBA00023237"/>
    </source>
</evidence>
<keyword evidence="3" id="KW-0813">Transport</keyword>
<evidence type="ECO:0000256" key="4">
    <source>
        <dbReference type="ARBA" id="ARBA00022452"/>
    </source>
</evidence>
<accession>A0A344TJF7</accession>
<dbReference type="EMBL" id="CP030850">
    <property type="protein sequence ID" value="AXE18778.1"/>
    <property type="molecule type" value="Genomic_DNA"/>
</dbReference>
<dbReference type="GO" id="GO:0015562">
    <property type="term" value="F:efflux transmembrane transporter activity"/>
    <property type="evidence" value="ECO:0007669"/>
    <property type="project" value="InterPro"/>
</dbReference>
<dbReference type="GO" id="GO:0015288">
    <property type="term" value="F:porin activity"/>
    <property type="evidence" value="ECO:0007669"/>
    <property type="project" value="TreeGrafter"/>
</dbReference>
<dbReference type="GO" id="GO:0009279">
    <property type="term" value="C:cell outer membrane"/>
    <property type="evidence" value="ECO:0007669"/>
    <property type="project" value="UniProtKB-SubCell"/>
</dbReference>
<evidence type="ECO:0000313" key="8">
    <source>
        <dbReference type="EMBL" id="AXE18778.1"/>
    </source>
</evidence>
<dbReference type="KEGG" id="run:DR864_13980"/>
<reference evidence="8 9" key="1">
    <citation type="submission" date="2018-07" db="EMBL/GenBank/DDBJ databases">
        <title>Genome sequencing of Runella.</title>
        <authorList>
            <person name="Baek M.-G."/>
            <person name="Yi H."/>
        </authorList>
    </citation>
    <scope>NUCLEOTIDE SEQUENCE [LARGE SCALE GENOMIC DNA]</scope>
    <source>
        <strain evidence="8 9">HYN0085</strain>
    </source>
</reference>
<sequence length="453" mass="51118">MQSIQRKWKWLVLCMLPLFPTYSQTRYSLQEAIQYGVTHNINVKNSQTDAQSAESRIGEIRSVGLPQVNASVSLMDNLIIQRVFLPAIFFDPQAPEGAPPVPVQFGVKYSGNAALQLNQMIFNAQWLLGLKAAQAYRELAVKNVTQSKIQIAESVSKAYYGVLVAEERAKLLDLNIQRLDSLTREMGEMNQKGFVEKLDVDRLEVSLNNLKTERSKVQNMVDLSYYMLKFQMGMKLDEAIQLTDRINETDVEKIAAEVKASDVNDFKYDQRIDYSILKSNLLLSEMDVENNKRGYYPTVSAFAGYGYNTGRNGFGEVWGSPWFNNANIGLSVNIPVFDGFAKKYKIQQAKFTVDKVKQSLSLVEQSIDLQIRSANITIINGLETLKTQKRNLDLAQEVVRVSKIKYQSGTGSNIEVINAESALKESQTNYFASLYELLLAKVDLDKAKGKLNY</sequence>
<evidence type="ECO:0000256" key="1">
    <source>
        <dbReference type="ARBA" id="ARBA00004442"/>
    </source>
</evidence>
<evidence type="ECO:0000313" key="9">
    <source>
        <dbReference type="Proteomes" id="UP000251993"/>
    </source>
</evidence>
<comment type="similarity">
    <text evidence="2">Belongs to the outer membrane factor (OMF) (TC 1.B.17) family.</text>
</comment>
<keyword evidence="4" id="KW-1134">Transmembrane beta strand</keyword>
<comment type="subcellular location">
    <subcellularLocation>
        <location evidence="1">Cell outer membrane</location>
    </subcellularLocation>
</comment>
<dbReference type="OrthoDB" id="367883at2"/>
<dbReference type="InterPro" id="IPR003423">
    <property type="entry name" value="OMP_efflux"/>
</dbReference>
<evidence type="ECO:0000256" key="6">
    <source>
        <dbReference type="ARBA" id="ARBA00023136"/>
    </source>
</evidence>
<dbReference type="PANTHER" id="PTHR30026">
    <property type="entry name" value="OUTER MEMBRANE PROTEIN TOLC"/>
    <property type="match status" value="1"/>
</dbReference>
<dbReference type="Proteomes" id="UP000251993">
    <property type="component" value="Chromosome"/>
</dbReference>
<keyword evidence="9" id="KW-1185">Reference proteome</keyword>
<dbReference type="GO" id="GO:1990281">
    <property type="term" value="C:efflux pump complex"/>
    <property type="evidence" value="ECO:0007669"/>
    <property type="project" value="TreeGrafter"/>
</dbReference>
<evidence type="ECO:0000256" key="5">
    <source>
        <dbReference type="ARBA" id="ARBA00022692"/>
    </source>
</evidence>